<dbReference type="PANTHER" id="PTHR47619:SF1">
    <property type="entry name" value="EXODEOXYRIBONUCLEASE WALJ"/>
    <property type="match status" value="1"/>
</dbReference>
<dbReference type="InterPro" id="IPR052533">
    <property type="entry name" value="WalJ/YycJ-like"/>
</dbReference>
<name>A0ABR6VHH2_9FIRM</name>
<evidence type="ECO:0000313" key="2">
    <source>
        <dbReference type="EMBL" id="MBC3536762.1"/>
    </source>
</evidence>
<proteinExistence type="predicted"/>
<sequence length="324" mass="35027">MTDSEFRLVQMARAIGRYRGQSETGTAIPEITAGPAALAEPGEIYGGEIEMGNDTVSHQGDCLVSLLASSSRGNAAYIRCGHTHLLIDAGISCRRIEKGLRRFGAELSDLDAVFITHEHTDHVSGLPVLLKRTHVPVYTTAETWRAMGPKVAAYQNCFVQLPRRLSVGEVQVVPFATSHDAARSVGYSVYHEGCKITLATDLGIITPSVMAAAAWSDILILEANHDEELLRHGPYPYALQQRILGPQGHLSNTTAAQFLAQLPRRSLTKVLLAHRSEHNNTPAITVHTMRRVLADCGVVIGQDVLLRLASASGSVHFQSGGNVL</sequence>
<feature type="domain" description="Metallo-beta-lactamase" evidence="1">
    <location>
        <begin position="72"/>
        <end position="242"/>
    </location>
</feature>
<gene>
    <name evidence="2" type="ORF">H8J70_05810</name>
</gene>
<evidence type="ECO:0000313" key="3">
    <source>
        <dbReference type="Proteomes" id="UP000606870"/>
    </source>
</evidence>
<dbReference type="Proteomes" id="UP000606870">
    <property type="component" value="Unassembled WGS sequence"/>
</dbReference>
<organism evidence="2 3">
    <name type="scientific">Megasphaera hominis</name>
    <dbReference type="NCBI Taxonomy" id="159836"/>
    <lineage>
        <taxon>Bacteria</taxon>
        <taxon>Bacillati</taxon>
        <taxon>Bacillota</taxon>
        <taxon>Negativicutes</taxon>
        <taxon>Veillonellales</taxon>
        <taxon>Veillonellaceae</taxon>
        <taxon>Megasphaera</taxon>
    </lineage>
</organism>
<dbReference type="SMART" id="SM00849">
    <property type="entry name" value="Lactamase_B"/>
    <property type="match status" value="1"/>
</dbReference>
<keyword evidence="3" id="KW-1185">Reference proteome</keyword>
<dbReference type="RefSeq" id="WP_186502916.1">
    <property type="nucleotide sequence ID" value="NZ_JACOGK010000013.1"/>
</dbReference>
<comment type="caution">
    <text evidence="2">The sequence shown here is derived from an EMBL/GenBank/DDBJ whole genome shotgun (WGS) entry which is preliminary data.</text>
</comment>
<dbReference type="Pfam" id="PF12706">
    <property type="entry name" value="Lactamase_B_2"/>
    <property type="match status" value="1"/>
</dbReference>
<reference evidence="2 3" key="1">
    <citation type="submission" date="2020-08" db="EMBL/GenBank/DDBJ databases">
        <authorList>
            <person name="Liu C."/>
            <person name="Sun Q."/>
        </authorList>
    </citation>
    <scope>NUCLEOTIDE SEQUENCE [LARGE SCALE GENOMIC DNA]</scope>
    <source>
        <strain evidence="2 3">NSJ-59</strain>
    </source>
</reference>
<accession>A0ABR6VHH2</accession>
<evidence type="ECO:0000259" key="1">
    <source>
        <dbReference type="SMART" id="SM00849"/>
    </source>
</evidence>
<dbReference type="PANTHER" id="PTHR47619">
    <property type="entry name" value="METALLO-HYDROLASE YYCJ-RELATED"/>
    <property type="match status" value="1"/>
</dbReference>
<dbReference type="Gene3D" id="3.60.15.10">
    <property type="entry name" value="Ribonuclease Z/Hydroxyacylglutathione hydrolase-like"/>
    <property type="match status" value="1"/>
</dbReference>
<dbReference type="InterPro" id="IPR001279">
    <property type="entry name" value="Metallo-B-lactamas"/>
</dbReference>
<protein>
    <submittedName>
        <fullName evidence="2">MBL fold metallo-hydrolase</fullName>
    </submittedName>
</protein>
<dbReference type="EMBL" id="JACOGK010000013">
    <property type="protein sequence ID" value="MBC3536762.1"/>
    <property type="molecule type" value="Genomic_DNA"/>
</dbReference>
<dbReference type="SUPFAM" id="SSF56281">
    <property type="entry name" value="Metallo-hydrolase/oxidoreductase"/>
    <property type="match status" value="1"/>
</dbReference>
<dbReference type="InterPro" id="IPR036866">
    <property type="entry name" value="RibonucZ/Hydroxyglut_hydro"/>
</dbReference>